<comment type="caution">
    <text evidence="10">The sequence shown here is derived from an EMBL/GenBank/DDBJ whole genome shotgun (WGS) entry which is preliminary data.</text>
</comment>
<sequence>MSEPSSPAPPGAPSVPPTAVDPLARAGSEVLGGPAGRRLGGDGPWWARALPVAVFLTSAAVAVGVATRHHCRAQGWNTPDQFVHACYSDLPVVFTSSGLANGLGPYDDGVALNQPPVTAALAWLLARLAPHEVTVAAQRTYFDVSSVLLLLAALVVTVSVWATTGRGRGWDVLLVAVSPVLALSGLLSLDLAGVALATAGTACWARRRPVAAGVLLGLAVAARTYPVLVLLAIALLAVRTGRHRAAATTVLAAVLAWLAVDLPLALTRPGAWSAYLSAFFEQRAGYGSPWVLPQLAQQAVGAEGTSGLPGTAVVVLSVGAWIAWTALVGVFALWAPRRPRLPQVAFLLVAGCCALGVSFPPQASLWLLPLAVLAVPRWRDQVLWWAAEAAYYGAVWLYIAGQTNTDRALPPELYALFLLLRLAAVAWLVVCVVREARAPRRDAVRSTPGLDDPAGGDFDGAPDALVVRIG</sequence>
<keyword evidence="6 9" id="KW-0472">Membrane</keyword>
<feature type="transmembrane region" description="Helical" evidence="9">
    <location>
        <begin position="141"/>
        <end position="162"/>
    </location>
</feature>
<evidence type="ECO:0000256" key="1">
    <source>
        <dbReference type="ARBA" id="ARBA00004651"/>
    </source>
</evidence>
<evidence type="ECO:0000256" key="9">
    <source>
        <dbReference type="SAM" id="Phobius"/>
    </source>
</evidence>
<feature type="region of interest" description="Disordered" evidence="8">
    <location>
        <begin position="1"/>
        <end position="21"/>
    </location>
</feature>
<keyword evidence="5 9" id="KW-1133">Transmembrane helix</keyword>
<dbReference type="EMBL" id="JACHVY010000003">
    <property type="protein sequence ID" value="MBB2902687.1"/>
    <property type="molecule type" value="Genomic_DNA"/>
</dbReference>
<proteinExistence type="inferred from homology"/>
<evidence type="ECO:0000256" key="8">
    <source>
        <dbReference type="SAM" id="MobiDB-lite"/>
    </source>
</evidence>
<protein>
    <submittedName>
        <fullName evidence="10">Putative membrane protein</fullName>
    </submittedName>
</protein>
<comment type="subcellular location">
    <subcellularLocation>
        <location evidence="1">Cell membrane</location>
        <topology evidence="1">Multi-pass membrane protein</topology>
    </subcellularLocation>
</comment>
<feature type="transmembrane region" description="Helical" evidence="9">
    <location>
        <begin position="313"/>
        <end position="334"/>
    </location>
</feature>
<keyword evidence="4 9" id="KW-0812">Transmembrane</keyword>
<organism evidence="10 11">
    <name type="scientific">Kineococcus radiotolerans</name>
    <dbReference type="NCBI Taxonomy" id="131568"/>
    <lineage>
        <taxon>Bacteria</taxon>
        <taxon>Bacillati</taxon>
        <taxon>Actinomycetota</taxon>
        <taxon>Actinomycetes</taxon>
        <taxon>Kineosporiales</taxon>
        <taxon>Kineosporiaceae</taxon>
        <taxon>Kineococcus</taxon>
    </lineage>
</organism>
<dbReference type="AlphaFoldDB" id="A0A7W4XYM3"/>
<evidence type="ECO:0000256" key="3">
    <source>
        <dbReference type="ARBA" id="ARBA00022679"/>
    </source>
</evidence>
<dbReference type="InterPro" id="IPR018584">
    <property type="entry name" value="GT87"/>
</dbReference>
<feature type="transmembrane region" description="Helical" evidence="9">
    <location>
        <begin position="45"/>
        <end position="66"/>
    </location>
</feature>
<keyword evidence="2" id="KW-1003">Cell membrane</keyword>
<dbReference type="Proteomes" id="UP000533269">
    <property type="component" value="Unassembled WGS sequence"/>
</dbReference>
<dbReference type="Pfam" id="PF09594">
    <property type="entry name" value="GT87"/>
    <property type="match status" value="1"/>
</dbReference>
<dbReference type="RefSeq" id="WP_183392395.1">
    <property type="nucleotide sequence ID" value="NZ_JACHVY010000003.1"/>
</dbReference>
<feature type="transmembrane region" description="Helical" evidence="9">
    <location>
        <begin position="244"/>
        <end position="266"/>
    </location>
</feature>
<evidence type="ECO:0000256" key="2">
    <source>
        <dbReference type="ARBA" id="ARBA00022475"/>
    </source>
</evidence>
<feature type="transmembrane region" description="Helical" evidence="9">
    <location>
        <begin position="382"/>
        <end position="401"/>
    </location>
</feature>
<evidence type="ECO:0000313" key="10">
    <source>
        <dbReference type="EMBL" id="MBB2902687.1"/>
    </source>
</evidence>
<evidence type="ECO:0000256" key="4">
    <source>
        <dbReference type="ARBA" id="ARBA00022692"/>
    </source>
</evidence>
<evidence type="ECO:0000256" key="5">
    <source>
        <dbReference type="ARBA" id="ARBA00022989"/>
    </source>
</evidence>
<evidence type="ECO:0000313" key="11">
    <source>
        <dbReference type="Proteomes" id="UP000533269"/>
    </source>
</evidence>
<reference evidence="10 11" key="1">
    <citation type="submission" date="2020-08" db="EMBL/GenBank/DDBJ databases">
        <title>The Agave Microbiome: Exploring the role of microbial communities in plant adaptations to desert environments.</title>
        <authorList>
            <person name="Partida-Martinez L.P."/>
        </authorList>
    </citation>
    <scope>NUCLEOTIDE SEQUENCE [LARGE SCALE GENOMIC DNA]</scope>
    <source>
        <strain evidence="10 11">AS2.23</strain>
    </source>
</reference>
<keyword evidence="3" id="KW-0808">Transferase</keyword>
<dbReference type="GO" id="GO:0016758">
    <property type="term" value="F:hexosyltransferase activity"/>
    <property type="evidence" value="ECO:0007669"/>
    <property type="project" value="InterPro"/>
</dbReference>
<evidence type="ECO:0000256" key="6">
    <source>
        <dbReference type="ARBA" id="ARBA00023136"/>
    </source>
</evidence>
<comment type="similarity">
    <text evidence="7">Belongs to the glycosyltransferase 87 family.</text>
</comment>
<feature type="transmembrane region" description="Helical" evidence="9">
    <location>
        <begin position="413"/>
        <end position="433"/>
    </location>
</feature>
<dbReference type="GO" id="GO:0005886">
    <property type="term" value="C:plasma membrane"/>
    <property type="evidence" value="ECO:0007669"/>
    <property type="project" value="UniProtKB-SubCell"/>
</dbReference>
<evidence type="ECO:0000256" key="7">
    <source>
        <dbReference type="ARBA" id="ARBA00024033"/>
    </source>
</evidence>
<name>A0A7W4XYM3_KINRA</name>
<accession>A0A7W4XYM3</accession>
<feature type="compositionally biased region" description="Pro residues" evidence="8">
    <location>
        <begin position="1"/>
        <end position="16"/>
    </location>
</feature>
<reference evidence="10 11" key="2">
    <citation type="submission" date="2020-08" db="EMBL/GenBank/DDBJ databases">
        <authorList>
            <person name="Partida-Martinez L."/>
            <person name="Huntemann M."/>
            <person name="Clum A."/>
            <person name="Wang J."/>
            <person name="Palaniappan K."/>
            <person name="Ritter S."/>
            <person name="Chen I.-M."/>
            <person name="Stamatis D."/>
            <person name="Reddy T."/>
            <person name="O'Malley R."/>
            <person name="Daum C."/>
            <person name="Shapiro N."/>
            <person name="Ivanova N."/>
            <person name="Kyrpides N."/>
            <person name="Woyke T."/>
        </authorList>
    </citation>
    <scope>NUCLEOTIDE SEQUENCE [LARGE SCALE GENOMIC DNA]</scope>
    <source>
        <strain evidence="10 11">AS2.23</strain>
    </source>
</reference>
<gene>
    <name evidence="10" type="ORF">FHR75_003518</name>
</gene>
<feature type="transmembrane region" description="Helical" evidence="9">
    <location>
        <begin position="174"/>
        <end position="198"/>
    </location>
</feature>
<feature type="transmembrane region" description="Helical" evidence="9">
    <location>
        <begin position="346"/>
        <end position="375"/>
    </location>
</feature>
<feature type="transmembrane region" description="Helical" evidence="9">
    <location>
        <begin position="210"/>
        <end position="238"/>
    </location>
</feature>